<dbReference type="InterPro" id="IPR013083">
    <property type="entry name" value="Znf_RING/FYVE/PHD"/>
</dbReference>
<evidence type="ECO:0000256" key="8">
    <source>
        <dbReference type="PROSITE-ProRule" id="PRU00091"/>
    </source>
</evidence>
<feature type="domain" description="DH" evidence="11">
    <location>
        <begin position="1633"/>
        <end position="1822"/>
    </location>
</feature>
<dbReference type="InterPro" id="IPR017455">
    <property type="entry name" value="Znf_FYVE-rel"/>
</dbReference>
<dbReference type="GeneID" id="106469148"/>
<feature type="region of interest" description="Disordered" evidence="9">
    <location>
        <begin position="495"/>
        <end position="525"/>
    </location>
</feature>
<dbReference type="Gene3D" id="2.30.29.30">
    <property type="entry name" value="Pleckstrin-homology domain (PH domain)/Phosphotyrosine-binding domain (PTB)"/>
    <property type="match status" value="2"/>
</dbReference>
<dbReference type="InterPro" id="IPR011993">
    <property type="entry name" value="PH-like_dom_sf"/>
</dbReference>
<evidence type="ECO:0000256" key="4">
    <source>
        <dbReference type="ARBA" id="ARBA00022723"/>
    </source>
</evidence>
<evidence type="ECO:0000259" key="11">
    <source>
        <dbReference type="PROSITE" id="PS50010"/>
    </source>
</evidence>
<dbReference type="RefSeq" id="XP_013785067.1">
    <property type="nucleotide sequence ID" value="XM_013929613.2"/>
</dbReference>
<dbReference type="Pfam" id="PF00621">
    <property type="entry name" value="RhoGEF"/>
    <property type="match status" value="1"/>
</dbReference>
<keyword evidence="13" id="KW-1185">Reference proteome</keyword>
<dbReference type="Gene3D" id="3.30.40.10">
    <property type="entry name" value="Zinc/RING finger domain, C3HC4 (zinc finger)"/>
    <property type="match status" value="1"/>
</dbReference>
<sequence>MSNLPAMMPGISDKPKPPLPPKPAILSNSHVETSCSLSTGNFVNLSISSQHDLKSVPLGSAGQDPDEENIITQGCHPFEEEGSNIEHRETFTRRFATSDTDASSALSLPVTTSGLHDLDDEGSNEKLACEPIEASSFLINCLSTAQGMVTNDAEDVGTNTQQVDSRRHQENPKTLESLEKQKEDYKKIVNHIKESANKDIVKRAESLRESSSNALSLSHEVPHSRFYRSLSGRLPKRTEEPESGDEVSFAGHSFVSQKQALKLMTLHTKSKLPPTKPPKPSLEALAKAKASREAPEGEARLRGNQTQKPRPRSFGEDIPVSKGVIQFIDDSASEISSDYPDVDLYQFITIKNQKSNEADLSDSGLYEGPNISHSIQQVSSPVSKNITSEEDRKCEIQTAVSQSSSVLPSSSSSLKDKFLKSCASSKCLQTEGSFLEAENISTNDQDTVKTKSFESHKSQARPVKEVKSLKEIVQENLEVESSLTNEKEMCPESISKGTGLPKIPVPPLSQGSGLSTRPVPPLREGSGLLVRPLPLARLTHVPKIRKEEQAAQLSSEEKDTLGSDVNYSHFSGVQDHFHQQQKTDIHEKFLMLSELIDTEKTSFDFEKKTNEVKVDKYAEETLITAKFHDETRPVEEERKLLNMKKLLSTKKPPGERQVEDVKIDAKPNTLLKPSKPAVPPRPKKFGPGHYASPQDPPHPETKAMAQLQKPARPRSPSQMATSPHLVDSVIQLPKPTRPDSPSQKVINKTKPVHKVARPTSPINSPANKTRRPTSPVNKLRSTSPYSKKSGLISSSHKANRTPSLVNKKENEQLASPTSKSHKPVQPHHPIGAPFGLDKHTIAHSEGNITSDILEVKDQSSKLIKFSEKMKSNTCHLTQKPEEIVSAVCTMNLSPRVLHSEPLLRNQKSVTFVDENSSSEVGGNFEKGVKWRTYRTASGREKKRPHTVVLPVLKNPYLQNFQIIPSSVSKPSSLPHSSSENKTLPEHPPPPKVKGREDTAIRNIPQQIHGISLSNEHKSVLDDSKVSNDNVKLEVKNSNLLICEIASNGDEGIFSVIDTKKIIQENLLGEKTEEEKCTLEKENKKVEYVLSHSFNTCSEDKISTNTELSQSSKPQRPLPPDYNSLRKKINYYEQIQNSHRYRIRPSMVLEKTHLKASKTEMQPRFSPRVKRQRSRTVEIISSIWKRDEKKNCRSKSLDENDIMNKRTDHEVLSSSRTPLVVSTQSQNELQRTKCNSAIGTNNKFHGYTKMKFSPLPIPSLTPTVKPRGFLSSGEDEQSTHLTYTGYSDSSEVKELKVKIESTELLNQSIENHKDLVTSGEFKELPHTEHILEEQQLGNKNHINHTFLEDGRKLQDSQVDESARTPYTTKEMIIQSKTDNKHHSKEVVADVEGSKVQIANSVFYSQEVPTADVEPVQRRNSKSFNLKLEENRKTKWYDKNDISEHVKVVKSDWQKNSEEHLDNKLSSSLDNSLKLKEGNQKKEHRTSQFFCDVPEDLLGLQDEAKNDGEHCLSPDRTEKSVQTVSEGEYLLLKKKTEQSDSENIDELVQDLKNELKKKGYDEKEKECPSQTKIRFSFEIVSSEPETEKRREEPLHSDKSSVFEISWQEDDSSEDSDELSSGVTTEEAAARKKKKRVFYIAQEIMTSEMVFVDTLRLLNEDFRRAVEEAEQERGTSVIPEDVLNQLLKYFPQLENLNKKLLRELQERIEHWPETGKISDIFVTLGPFLKLYSSYFRDFNLTTALLDECRKKFPVFAEVVKEFETSPRCKKLSLSHYMLKPVQRIPQYRLLLQDYLHHLPEDSLDYEDTVIALEIVSQVADHANETMKQGDNITKLMSIQNSIYGHHEVIQPGRVFIKEGELMKLSRKIMQPRWFILFNDSLWCMTQVQYNLYRVHHELPLTGMKVSIPIQQDYQNEFSIISVTRSFILAACSPEARDEWINTLNKAIEENACKRSTFLNVRLHQKNGEVMPLEDSSFDLGRRAPVWIPDARVTMCQLCTSEFTVTFRRHHCRACGKVVCSACSVSRAPLHYLGLRPARVCDSCFQKLQQEFSEGGQAECPVTMETGDSVGVLESGETEIDTPQSVAALKAQFKGNPRHLGKKVKRILPSVLIEVCANDQGSSISGYLQKRCRRGWKRYWFVIKDKVLYRYKASEDIAALASIPLLGYSVDTFTEPTDGVDSILLFQLTHPGQPPIMFHADTSSSAERWVRAMRESTVLE</sequence>
<feature type="compositionally biased region" description="Polar residues" evidence="9">
    <location>
        <begin position="1101"/>
        <end position="1113"/>
    </location>
</feature>
<dbReference type="InterPro" id="IPR001849">
    <property type="entry name" value="PH_domain"/>
</dbReference>
<evidence type="ECO:0000256" key="9">
    <source>
        <dbReference type="SAM" id="MobiDB-lite"/>
    </source>
</evidence>
<dbReference type="PANTHER" id="PTHR12673">
    <property type="entry name" value="FACIOGENITAL DYSPLASIA PROTEIN"/>
    <property type="match status" value="1"/>
</dbReference>
<evidence type="ECO:0000313" key="14">
    <source>
        <dbReference type="RefSeq" id="XP_013785067.1"/>
    </source>
</evidence>
<keyword evidence="7" id="KW-0206">Cytoskeleton</keyword>
<dbReference type="SUPFAM" id="SSF48065">
    <property type="entry name" value="DBL homology domain (DH-domain)"/>
    <property type="match status" value="1"/>
</dbReference>
<dbReference type="PROSITE" id="PS50010">
    <property type="entry name" value="DH_2"/>
    <property type="match status" value="1"/>
</dbReference>
<feature type="compositionally biased region" description="Basic and acidic residues" evidence="9">
    <location>
        <begin position="290"/>
        <end position="301"/>
    </location>
</feature>
<dbReference type="InterPro" id="IPR000219">
    <property type="entry name" value="DH_dom"/>
</dbReference>
<dbReference type="PROSITE" id="PS50003">
    <property type="entry name" value="PH_DOMAIN"/>
    <property type="match status" value="2"/>
</dbReference>
<reference evidence="14 15" key="1">
    <citation type="submission" date="2025-05" db="UniProtKB">
        <authorList>
            <consortium name="RefSeq"/>
        </authorList>
    </citation>
    <scope>IDENTIFICATION</scope>
    <source>
        <tissue evidence="14 15">Muscle</tissue>
    </source>
</reference>
<dbReference type="SUPFAM" id="SSF50729">
    <property type="entry name" value="PH domain-like"/>
    <property type="match status" value="2"/>
</dbReference>
<evidence type="ECO:0000259" key="12">
    <source>
        <dbReference type="PROSITE" id="PS50178"/>
    </source>
</evidence>
<keyword evidence="2" id="KW-0963">Cytoplasm</keyword>
<evidence type="ECO:0000256" key="1">
    <source>
        <dbReference type="ARBA" id="ARBA00004245"/>
    </source>
</evidence>
<evidence type="ECO:0000313" key="15">
    <source>
        <dbReference type="RefSeq" id="XP_022253285.1"/>
    </source>
</evidence>
<dbReference type="Pfam" id="PF01363">
    <property type="entry name" value="FYVE"/>
    <property type="match status" value="1"/>
</dbReference>
<keyword evidence="3" id="KW-0344">Guanine-nucleotide releasing factor</keyword>
<organism evidence="13 14">
    <name type="scientific">Limulus polyphemus</name>
    <name type="common">Atlantic horseshoe crab</name>
    <dbReference type="NCBI Taxonomy" id="6850"/>
    <lineage>
        <taxon>Eukaryota</taxon>
        <taxon>Metazoa</taxon>
        <taxon>Ecdysozoa</taxon>
        <taxon>Arthropoda</taxon>
        <taxon>Chelicerata</taxon>
        <taxon>Merostomata</taxon>
        <taxon>Xiphosura</taxon>
        <taxon>Limulidae</taxon>
        <taxon>Limulus</taxon>
    </lineage>
</organism>
<protein>
    <submittedName>
        <fullName evidence="14 15">Uncharacterized protein LOC106469148</fullName>
    </submittedName>
</protein>
<feature type="region of interest" description="Disordered" evidence="9">
    <location>
        <begin position="1"/>
        <end position="27"/>
    </location>
</feature>
<dbReference type="SMART" id="SM00233">
    <property type="entry name" value="PH"/>
    <property type="match status" value="2"/>
</dbReference>
<dbReference type="SMART" id="SM00325">
    <property type="entry name" value="RhoGEF"/>
    <property type="match status" value="1"/>
</dbReference>
<feature type="compositionally biased region" description="Low complexity" evidence="9">
    <location>
        <begin position="967"/>
        <end position="977"/>
    </location>
</feature>
<feature type="domain" description="PH" evidence="10">
    <location>
        <begin position="2117"/>
        <end position="2214"/>
    </location>
</feature>
<evidence type="ECO:0000313" key="13">
    <source>
        <dbReference type="Proteomes" id="UP000694941"/>
    </source>
</evidence>
<keyword evidence="5 8" id="KW-0863">Zinc-finger</keyword>
<feature type="domain" description="PH" evidence="10">
    <location>
        <begin position="1851"/>
        <end position="1945"/>
    </location>
</feature>
<dbReference type="Pfam" id="PF00169">
    <property type="entry name" value="PH"/>
    <property type="match status" value="2"/>
</dbReference>
<dbReference type="PANTHER" id="PTHR12673:SF267">
    <property type="entry name" value="PROTEIN CBG10230"/>
    <property type="match status" value="1"/>
</dbReference>
<dbReference type="RefSeq" id="XP_022253285.1">
    <property type="nucleotide sequence ID" value="XM_022397577.1"/>
</dbReference>
<gene>
    <name evidence="14 15" type="primary">LOC106469148</name>
</gene>
<feature type="compositionally biased region" description="Acidic residues" evidence="9">
    <location>
        <begin position="1604"/>
        <end position="1615"/>
    </location>
</feature>
<proteinExistence type="predicted"/>
<dbReference type="InterPro" id="IPR051092">
    <property type="entry name" value="FYVE_RhoGEF_PH"/>
</dbReference>
<feature type="domain" description="FYVE-type" evidence="12">
    <location>
        <begin position="1986"/>
        <end position="2045"/>
    </location>
</feature>
<keyword evidence="4" id="KW-0479">Metal-binding</keyword>
<feature type="region of interest" description="Disordered" evidence="9">
    <location>
        <begin position="1101"/>
        <end position="1122"/>
    </location>
</feature>
<feature type="region of interest" description="Disordered" evidence="9">
    <location>
        <begin position="645"/>
        <end position="837"/>
    </location>
</feature>
<evidence type="ECO:0000256" key="3">
    <source>
        <dbReference type="ARBA" id="ARBA00022658"/>
    </source>
</evidence>
<dbReference type="Gene3D" id="1.20.900.10">
    <property type="entry name" value="Dbl homology (DH) domain"/>
    <property type="match status" value="1"/>
</dbReference>
<comment type="subcellular location">
    <subcellularLocation>
        <location evidence="1">Cytoplasm</location>
        <location evidence="1">Cytoskeleton</location>
    </subcellularLocation>
</comment>
<dbReference type="InterPro" id="IPR000306">
    <property type="entry name" value="Znf_FYVE"/>
</dbReference>
<evidence type="ECO:0000259" key="10">
    <source>
        <dbReference type="PROSITE" id="PS50003"/>
    </source>
</evidence>
<dbReference type="Proteomes" id="UP000694941">
    <property type="component" value="Unplaced"/>
</dbReference>
<accession>A0ABM1BMM0</accession>
<feature type="region of interest" description="Disordered" evidence="9">
    <location>
        <begin position="269"/>
        <end position="316"/>
    </location>
</feature>
<name>A0ABM1BMM0_LIMPO</name>
<evidence type="ECO:0000256" key="5">
    <source>
        <dbReference type="ARBA" id="ARBA00022771"/>
    </source>
</evidence>
<dbReference type="SMART" id="SM00064">
    <property type="entry name" value="FYVE"/>
    <property type="match status" value="1"/>
</dbReference>
<evidence type="ECO:0000256" key="6">
    <source>
        <dbReference type="ARBA" id="ARBA00022833"/>
    </source>
</evidence>
<dbReference type="CDD" id="cd00160">
    <property type="entry name" value="RhoGEF"/>
    <property type="match status" value="1"/>
</dbReference>
<dbReference type="InterPro" id="IPR035899">
    <property type="entry name" value="DBL_dom_sf"/>
</dbReference>
<evidence type="ECO:0000256" key="7">
    <source>
        <dbReference type="ARBA" id="ARBA00023212"/>
    </source>
</evidence>
<keyword evidence="6" id="KW-0862">Zinc</keyword>
<dbReference type="CDD" id="cd13389">
    <property type="entry name" value="PH1_FGD5_FGD6"/>
    <property type="match status" value="1"/>
</dbReference>
<feature type="region of interest" description="Disordered" evidence="9">
    <location>
        <begin position="967"/>
        <end position="996"/>
    </location>
</feature>
<feature type="compositionally biased region" description="Basic and acidic residues" evidence="9">
    <location>
        <begin position="652"/>
        <end position="665"/>
    </location>
</feature>
<evidence type="ECO:0000256" key="2">
    <source>
        <dbReference type="ARBA" id="ARBA00022490"/>
    </source>
</evidence>
<dbReference type="CDD" id="cd15743">
    <property type="entry name" value="FYVE_FGD6"/>
    <property type="match status" value="1"/>
</dbReference>
<dbReference type="PROSITE" id="PS50178">
    <property type="entry name" value="ZF_FYVE"/>
    <property type="match status" value="1"/>
</dbReference>
<feature type="compositionally biased region" description="Basic and acidic residues" evidence="9">
    <location>
        <begin position="1583"/>
        <end position="1598"/>
    </location>
</feature>
<feature type="region of interest" description="Disordered" evidence="9">
    <location>
        <begin position="1579"/>
        <end position="1623"/>
    </location>
</feature>
<feature type="compositionally biased region" description="Polar residues" evidence="9">
    <location>
        <begin position="760"/>
        <end position="804"/>
    </location>
</feature>